<sequence>MFSYETGLPMRPRTRRGHRGRRAEYEDAMDDRDIAALICEESQSAIYACDRESYELAYLNRTALALYRPEGDYHGRLCYRVLHDRSEPCPFCTMRKLSSEGELSYGRYDERLDRHFLCRDKLVDIGDRPVRLQIANDSTLEVEERRSLEARLAVEKTLVQCAKTLSSDASGVDGLSDLLRIIGEFYDADRAYLLESSLSATMISNTLEWCAEGVEPQIDFVQNVPLSEFQRWTELFDEVGIVRIVDLEHTVDHDSVEYATLAPQGITDLLVVPLYEGVGVMSGMLGIDNPHRNIDETGLLRSLTYFVQNDLEKRQLLDRLGELSHTDGLTGVGNRNSYIERLVSLADRRPQTFGVVFADINDLKLENDTRGHSFGDAMIRRAGQLVRDLFPGDTYRIGGDEFVAFCVDATKEEFDERVRKLCELADSDGTLTISVGSSWSEEQEAPGDLVIRADQLMYEQKRWYHHASRRRGLGNEAGDLA</sequence>
<dbReference type="InterPro" id="IPR000160">
    <property type="entry name" value="GGDEF_dom"/>
</dbReference>
<dbReference type="Proteomes" id="UP000438093">
    <property type="component" value="Unassembled WGS sequence"/>
</dbReference>
<dbReference type="PROSITE" id="PS50887">
    <property type="entry name" value="GGDEF"/>
    <property type="match status" value="1"/>
</dbReference>
<accession>A0A6N7RKT5</accession>
<dbReference type="PANTHER" id="PTHR45138">
    <property type="entry name" value="REGULATORY COMPONENTS OF SENSORY TRANSDUCTION SYSTEM"/>
    <property type="match status" value="1"/>
</dbReference>
<dbReference type="InterPro" id="IPR029016">
    <property type="entry name" value="GAF-like_dom_sf"/>
</dbReference>
<dbReference type="InterPro" id="IPR043128">
    <property type="entry name" value="Rev_trsase/Diguanyl_cyclase"/>
</dbReference>
<feature type="compositionally biased region" description="Basic residues" evidence="1">
    <location>
        <begin position="12"/>
        <end position="21"/>
    </location>
</feature>
<name>A0A6N7RKT5_9ACTN</name>
<dbReference type="NCBIfam" id="TIGR00254">
    <property type="entry name" value="GGDEF"/>
    <property type="match status" value="1"/>
</dbReference>
<dbReference type="SMART" id="SM00267">
    <property type="entry name" value="GGDEF"/>
    <property type="match status" value="1"/>
</dbReference>
<organism evidence="3 4">
    <name type="scientific">Eggerthella guodeyinii</name>
    <dbReference type="NCBI Taxonomy" id="2690837"/>
    <lineage>
        <taxon>Bacteria</taxon>
        <taxon>Bacillati</taxon>
        <taxon>Actinomycetota</taxon>
        <taxon>Coriobacteriia</taxon>
        <taxon>Eggerthellales</taxon>
        <taxon>Eggerthellaceae</taxon>
        <taxon>Eggerthella</taxon>
    </lineage>
</organism>
<evidence type="ECO:0000259" key="2">
    <source>
        <dbReference type="PROSITE" id="PS50887"/>
    </source>
</evidence>
<protein>
    <submittedName>
        <fullName evidence="3">Diguanylate cyclase</fullName>
    </submittedName>
</protein>
<dbReference type="CDD" id="cd01949">
    <property type="entry name" value="GGDEF"/>
    <property type="match status" value="1"/>
</dbReference>
<evidence type="ECO:0000313" key="3">
    <source>
        <dbReference type="EMBL" id="MRX81622.1"/>
    </source>
</evidence>
<dbReference type="EMBL" id="VTFY01000002">
    <property type="protein sequence ID" value="MRX81622.1"/>
    <property type="molecule type" value="Genomic_DNA"/>
</dbReference>
<dbReference type="PANTHER" id="PTHR45138:SF9">
    <property type="entry name" value="DIGUANYLATE CYCLASE DGCM-RELATED"/>
    <property type="match status" value="1"/>
</dbReference>
<comment type="caution">
    <text evidence="3">The sequence shown here is derived from an EMBL/GenBank/DDBJ whole genome shotgun (WGS) entry which is preliminary data.</text>
</comment>
<feature type="region of interest" description="Disordered" evidence="1">
    <location>
        <begin position="1"/>
        <end position="23"/>
    </location>
</feature>
<dbReference type="GO" id="GO:0052621">
    <property type="term" value="F:diguanylate cyclase activity"/>
    <property type="evidence" value="ECO:0007669"/>
    <property type="project" value="TreeGrafter"/>
</dbReference>
<dbReference type="AlphaFoldDB" id="A0A6N7RKT5"/>
<feature type="domain" description="GGDEF" evidence="2">
    <location>
        <begin position="351"/>
        <end position="476"/>
    </location>
</feature>
<dbReference type="Pfam" id="PF00990">
    <property type="entry name" value="GGDEF"/>
    <property type="match status" value="1"/>
</dbReference>
<dbReference type="InterPro" id="IPR029787">
    <property type="entry name" value="Nucleotide_cyclase"/>
</dbReference>
<evidence type="ECO:0000256" key="1">
    <source>
        <dbReference type="SAM" id="MobiDB-lite"/>
    </source>
</evidence>
<dbReference type="Gene3D" id="3.30.70.270">
    <property type="match status" value="1"/>
</dbReference>
<evidence type="ECO:0000313" key="4">
    <source>
        <dbReference type="Proteomes" id="UP000438093"/>
    </source>
</evidence>
<proteinExistence type="predicted"/>
<gene>
    <name evidence="3" type="ORF">GJG86_03815</name>
</gene>
<dbReference type="InterPro" id="IPR050469">
    <property type="entry name" value="Diguanylate_Cyclase"/>
</dbReference>
<keyword evidence="4" id="KW-1185">Reference proteome</keyword>
<reference evidence="4" key="1">
    <citation type="submission" date="2019-08" db="EMBL/GenBank/DDBJ databases">
        <title>Arthrobacter sp. nov., isolated from plateau pika and Tibetan wild ass.</title>
        <authorList>
            <person name="Ge Y."/>
        </authorList>
    </citation>
    <scope>NUCLEOTIDE SEQUENCE [LARGE SCALE GENOMIC DNA]</scope>
    <source>
        <strain evidence="4">HF-4214</strain>
    </source>
</reference>
<dbReference type="SUPFAM" id="SSF55073">
    <property type="entry name" value="Nucleotide cyclase"/>
    <property type="match status" value="1"/>
</dbReference>
<dbReference type="Gene3D" id="3.30.450.40">
    <property type="match status" value="1"/>
</dbReference>